<protein>
    <submittedName>
        <fullName evidence="2">Uncharacterized protein</fullName>
    </submittedName>
</protein>
<dbReference type="AlphaFoldDB" id="A0AAW0C334"/>
<proteinExistence type="predicted"/>
<organism evidence="2 3">
    <name type="scientific">Favolaschia claudopus</name>
    <dbReference type="NCBI Taxonomy" id="2862362"/>
    <lineage>
        <taxon>Eukaryota</taxon>
        <taxon>Fungi</taxon>
        <taxon>Dikarya</taxon>
        <taxon>Basidiomycota</taxon>
        <taxon>Agaricomycotina</taxon>
        <taxon>Agaricomycetes</taxon>
        <taxon>Agaricomycetidae</taxon>
        <taxon>Agaricales</taxon>
        <taxon>Marasmiineae</taxon>
        <taxon>Mycenaceae</taxon>
        <taxon>Favolaschia</taxon>
    </lineage>
</organism>
<dbReference type="Proteomes" id="UP001362999">
    <property type="component" value="Unassembled WGS sequence"/>
</dbReference>
<keyword evidence="3" id="KW-1185">Reference proteome</keyword>
<feature type="non-terminal residue" evidence="2">
    <location>
        <position position="1"/>
    </location>
</feature>
<accession>A0AAW0C334</accession>
<sequence length="458" mass="50352">HNIRLFHSRQGYRWTVTLVSAPGALQSGHIGNCRNPLAGSPWISVIMANPYLDWIWSQYSIPKSSKQLSLQDSCSYFTKYILQPTDIILSHGGFVLHSDLTLPLTNIISGMDYFLDLASHYRGLQQPLFIGHSELNTLAAAGANSTLATQSQVVHNWVLIVAKIWAAKYQLKALCAGDLKLTSLCSWTSQAGRIALSLPLELRSKLPRDLVERFDITIDPSNVKAAVATEWPHTSVPLLPVPVNIPPTTPSPHSSHSIASDELAAQWAYLIKMPLDSSWTVGNSDGQCSLRAELLRLIFDGVERMQMALTDIFHPSLTQPACFQVDPHGQLEQLLRGINTLDRLTMAWDALAERMRRASDSFKAPSLCTPSLVPAPLTSSPPVIKLSSTRFSTPASFQSSFNGSTTHERLTTEMSGSHQSASPLNSTRGQATATVRREMAYSFDFADLPYGAMPEDEV</sequence>
<evidence type="ECO:0000313" key="2">
    <source>
        <dbReference type="EMBL" id="KAK7032934.1"/>
    </source>
</evidence>
<evidence type="ECO:0000313" key="3">
    <source>
        <dbReference type="Proteomes" id="UP001362999"/>
    </source>
</evidence>
<gene>
    <name evidence="2" type="ORF">R3P38DRAFT_3503180</name>
</gene>
<name>A0AAW0C334_9AGAR</name>
<comment type="caution">
    <text evidence="2">The sequence shown here is derived from an EMBL/GenBank/DDBJ whole genome shotgun (WGS) entry which is preliminary data.</text>
</comment>
<feature type="compositionally biased region" description="Polar residues" evidence="1">
    <location>
        <begin position="412"/>
        <end position="428"/>
    </location>
</feature>
<feature type="region of interest" description="Disordered" evidence="1">
    <location>
        <begin position="408"/>
        <end position="428"/>
    </location>
</feature>
<dbReference type="EMBL" id="JAWWNJ010000023">
    <property type="protein sequence ID" value="KAK7032934.1"/>
    <property type="molecule type" value="Genomic_DNA"/>
</dbReference>
<reference evidence="2 3" key="1">
    <citation type="journal article" date="2024" name="J Genomics">
        <title>Draft genome sequencing and assembly of Favolaschia claudopus CIRM-BRFM 2984 isolated from oak limbs.</title>
        <authorList>
            <person name="Navarro D."/>
            <person name="Drula E."/>
            <person name="Chaduli D."/>
            <person name="Cazenave R."/>
            <person name="Ahrendt S."/>
            <person name="Wang J."/>
            <person name="Lipzen A."/>
            <person name="Daum C."/>
            <person name="Barry K."/>
            <person name="Grigoriev I.V."/>
            <person name="Favel A."/>
            <person name="Rosso M.N."/>
            <person name="Martin F."/>
        </authorList>
    </citation>
    <scope>NUCLEOTIDE SEQUENCE [LARGE SCALE GENOMIC DNA]</scope>
    <source>
        <strain evidence="2 3">CIRM-BRFM 2984</strain>
    </source>
</reference>
<evidence type="ECO:0000256" key="1">
    <source>
        <dbReference type="SAM" id="MobiDB-lite"/>
    </source>
</evidence>